<keyword evidence="1" id="KW-0479">Metal-binding</keyword>
<dbReference type="GO" id="GO:0003676">
    <property type="term" value="F:nucleic acid binding"/>
    <property type="evidence" value="ECO:0007669"/>
    <property type="project" value="InterPro"/>
</dbReference>
<keyword evidence="1" id="KW-0863">Zinc-finger</keyword>
<dbReference type="AlphaFoldDB" id="A0A7T8KL69"/>
<feature type="region of interest" description="Disordered" evidence="2">
    <location>
        <begin position="247"/>
        <end position="267"/>
    </location>
</feature>
<feature type="domain" description="CCHC-type" evidence="3">
    <location>
        <begin position="218"/>
        <end position="233"/>
    </location>
</feature>
<feature type="compositionally biased region" description="Polar residues" evidence="2">
    <location>
        <begin position="256"/>
        <end position="266"/>
    </location>
</feature>
<dbReference type="GO" id="GO:0008270">
    <property type="term" value="F:zinc ion binding"/>
    <property type="evidence" value="ECO:0007669"/>
    <property type="project" value="UniProtKB-KW"/>
</dbReference>
<proteinExistence type="predicted"/>
<dbReference type="EMBL" id="CP045891">
    <property type="protein sequence ID" value="QQP57976.1"/>
    <property type="molecule type" value="Genomic_DNA"/>
</dbReference>
<reference evidence="5" key="1">
    <citation type="submission" date="2021-01" db="EMBL/GenBank/DDBJ databases">
        <title>Caligus Genome Assembly.</title>
        <authorList>
            <person name="Gallardo-Escarate C."/>
        </authorList>
    </citation>
    <scope>NUCLEOTIDE SEQUENCE [LARGE SCALE GENOMIC DNA]</scope>
</reference>
<dbReference type="InterPro" id="IPR001878">
    <property type="entry name" value="Znf_CCHC"/>
</dbReference>
<sequence>MNGSSPGSNKISTSNYLEALKKNLAAKAVKSKVIIDFKSVTEEGFPDRPTNKDVEKTVFDILKLNSNSIERIRVCPGYKNTILIDLKNELNIGTTFAHVEDDFIIRNADGVFKGLKGTIRGLKAQRKDEFGNPLIYEKNIIIHSPHEDISTDDIEGVIKEYGAIKAPLRECCFREGRLKGLMNGDISVKVTLSSEIPGFLSIKGHKTRISYMGQEKWCAKCFEPGHFARECTNKFVKWRDYEKQLKNDRSNENESNKSIYISNATPVLNEEEHTQKVDVVEDQTSKEKQVMNREFVKENTNSSCTMDEITSENSKKQSANELSGSVAPASSNEDCVVESLSVGTECLNEKAVSP</sequence>
<dbReference type="PROSITE" id="PS50158">
    <property type="entry name" value="ZF_CCHC"/>
    <property type="match status" value="1"/>
</dbReference>
<dbReference type="SUPFAM" id="SSF57756">
    <property type="entry name" value="Retrovirus zinc finger-like domains"/>
    <property type="match status" value="1"/>
</dbReference>
<gene>
    <name evidence="4" type="ORF">FKW44_003149</name>
</gene>
<keyword evidence="5" id="KW-1185">Reference proteome</keyword>
<evidence type="ECO:0000256" key="2">
    <source>
        <dbReference type="SAM" id="MobiDB-lite"/>
    </source>
</evidence>
<accession>A0A7T8KL69</accession>
<feature type="compositionally biased region" description="Polar residues" evidence="2">
    <location>
        <begin position="316"/>
        <end position="333"/>
    </location>
</feature>
<dbReference type="InterPro" id="IPR036875">
    <property type="entry name" value="Znf_CCHC_sf"/>
</dbReference>
<feature type="region of interest" description="Disordered" evidence="2">
    <location>
        <begin position="302"/>
        <end position="333"/>
    </location>
</feature>
<feature type="non-terminal residue" evidence="4">
    <location>
        <position position="354"/>
    </location>
</feature>
<evidence type="ECO:0000313" key="5">
    <source>
        <dbReference type="Proteomes" id="UP000595437"/>
    </source>
</evidence>
<evidence type="ECO:0000256" key="1">
    <source>
        <dbReference type="PROSITE-ProRule" id="PRU00047"/>
    </source>
</evidence>
<evidence type="ECO:0000259" key="3">
    <source>
        <dbReference type="PROSITE" id="PS50158"/>
    </source>
</evidence>
<keyword evidence="1" id="KW-0862">Zinc</keyword>
<name>A0A7T8KL69_CALRO</name>
<dbReference type="Proteomes" id="UP000595437">
    <property type="component" value="Chromosome 2"/>
</dbReference>
<organism evidence="4 5">
    <name type="scientific">Caligus rogercresseyi</name>
    <name type="common">Sea louse</name>
    <dbReference type="NCBI Taxonomy" id="217165"/>
    <lineage>
        <taxon>Eukaryota</taxon>
        <taxon>Metazoa</taxon>
        <taxon>Ecdysozoa</taxon>
        <taxon>Arthropoda</taxon>
        <taxon>Crustacea</taxon>
        <taxon>Multicrustacea</taxon>
        <taxon>Hexanauplia</taxon>
        <taxon>Copepoda</taxon>
        <taxon>Siphonostomatoida</taxon>
        <taxon>Caligidae</taxon>
        <taxon>Caligus</taxon>
    </lineage>
</organism>
<protein>
    <recommendedName>
        <fullName evidence="3">CCHC-type domain-containing protein</fullName>
    </recommendedName>
</protein>
<evidence type="ECO:0000313" key="4">
    <source>
        <dbReference type="EMBL" id="QQP57976.1"/>
    </source>
</evidence>